<dbReference type="Proteomes" id="UP000011116">
    <property type="component" value="Chromosome 7H"/>
</dbReference>
<name>A0A8I6Z5E8_HORVV</name>
<dbReference type="Gramene" id="HORVU.MOREX.r3.7HG0703840.1">
    <property type="protein sequence ID" value="HORVU.MOREX.r3.7HG0703840.1"/>
    <property type="gene ID" value="HORVU.MOREX.r3.7HG0703840"/>
</dbReference>
<evidence type="ECO:0000313" key="3">
    <source>
        <dbReference type="Proteomes" id="UP000011116"/>
    </source>
</evidence>
<feature type="region of interest" description="Disordered" evidence="1">
    <location>
        <begin position="143"/>
        <end position="163"/>
    </location>
</feature>
<reference evidence="2" key="2">
    <citation type="submission" date="2020-10" db="EMBL/GenBank/DDBJ databases">
        <authorList>
            <person name="Scholz U."/>
            <person name="Mascher M."/>
            <person name="Fiebig A."/>
        </authorList>
    </citation>
    <scope>NUCLEOTIDE SEQUENCE [LARGE SCALE GENOMIC DNA]</scope>
    <source>
        <strain evidence="2">cv. Morex</strain>
    </source>
</reference>
<reference evidence="3" key="1">
    <citation type="journal article" date="2012" name="Nature">
        <title>A physical, genetic and functional sequence assembly of the barley genome.</title>
        <authorList>
            <consortium name="The International Barley Genome Sequencing Consortium"/>
            <person name="Mayer K.F."/>
            <person name="Waugh R."/>
            <person name="Brown J.W."/>
            <person name="Schulman A."/>
            <person name="Langridge P."/>
            <person name="Platzer M."/>
            <person name="Fincher G.B."/>
            <person name="Muehlbauer G.J."/>
            <person name="Sato K."/>
            <person name="Close T.J."/>
            <person name="Wise R.P."/>
            <person name="Stein N."/>
        </authorList>
    </citation>
    <scope>NUCLEOTIDE SEQUENCE [LARGE SCALE GENOMIC DNA]</scope>
    <source>
        <strain evidence="3">cv. Morex</strain>
    </source>
</reference>
<sequence length="163" mass="17728">MSTLPPMIRVQGAQAKKRKTCHSSSALKVAEMYGKSASIPEASEDPAELQGDTFDDIPDIRVEPLSPQKEEIGNVNPPSPAKTLEDLDAIIVTGTGYSKPATAVLTRHTPKDAQTFAEKDITKLKLPHYEKLEFEELYSGFSESLGSKLRDGEKPGQLDASQT</sequence>
<dbReference type="AlphaFoldDB" id="A0A8I6Z5E8"/>
<accession>A0A8I6Z5E8</accession>
<reference evidence="2" key="3">
    <citation type="submission" date="2022-01" db="UniProtKB">
        <authorList>
            <consortium name="EnsemblPlants"/>
        </authorList>
    </citation>
    <scope>IDENTIFICATION</scope>
    <source>
        <strain evidence="2">subsp. vulgare</strain>
    </source>
</reference>
<feature type="region of interest" description="Disordered" evidence="1">
    <location>
        <begin position="1"/>
        <end position="21"/>
    </location>
</feature>
<evidence type="ECO:0000313" key="2">
    <source>
        <dbReference type="EnsemblPlants" id="HORVU.MOREX.r3.7HG0703840.1"/>
    </source>
</evidence>
<evidence type="ECO:0000256" key="1">
    <source>
        <dbReference type="SAM" id="MobiDB-lite"/>
    </source>
</evidence>
<proteinExistence type="predicted"/>
<dbReference type="EnsemblPlants" id="HORVU.MOREX.r3.7HG0703840.1">
    <property type="protein sequence ID" value="HORVU.MOREX.r3.7HG0703840.1"/>
    <property type="gene ID" value="HORVU.MOREX.r3.7HG0703840"/>
</dbReference>
<feature type="region of interest" description="Disordered" evidence="1">
    <location>
        <begin position="36"/>
        <end position="55"/>
    </location>
</feature>
<protein>
    <submittedName>
        <fullName evidence="2">Uncharacterized protein</fullName>
    </submittedName>
</protein>
<feature type="compositionally biased region" description="Acidic residues" evidence="1">
    <location>
        <begin position="42"/>
        <end position="55"/>
    </location>
</feature>
<organism evidence="2 3">
    <name type="scientific">Hordeum vulgare subsp. vulgare</name>
    <name type="common">Domesticated barley</name>
    <dbReference type="NCBI Taxonomy" id="112509"/>
    <lineage>
        <taxon>Eukaryota</taxon>
        <taxon>Viridiplantae</taxon>
        <taxon>Streptophyta</taxon>
        <taxon>Embryophyta</taxon>
        <taxon>Tracheophyta</taxon>
        <taxon>Spermatophyta</taxon>
        <taxon>Magnoliopsida</taxon>
        <taxon>Liliopsida</taxon>
        <taxon>Poales</taxon>
        <taxon>Poaceae</taxon>
        <taxon>BOP clade</taxon>
        <taxon>Pooideae</taxon>
        <taxon>Triticodae</taxon>
        <taxon>Triticeae</taxon>
        <taxon>Hordeinae</taxon>
        <taxon>Hordeum</taxon>
    </lineage>
</organism>
<keyword evidence="3" id="KW-1185">Reference proteome</keyword>